<feature type="transmembrane region" description="Helical" evidence="2">
    <location>
        <begin position="318"/>
        <end position="338"/>
    </location>
</feature>
<evidence type="ECO:0000256" key="3">
    <source>
        <dbReference type="SAM" id="SignalP"/>
    </source>
</evidence>
<dbReference type="FunFam" id="2.70.170.10:FF:000028">
    <property type="entry name" value="AcetylCholine Receptor"/>
    <property type="match status" value="1"/>
</dbReference>
<dbReference type="PRINTS" id="PR00252">
    <property type="entry name" value="NRIONCHANNEL"/>
</dbReference>
<dbReference type="InterPro" id="IPR006202">
    <property type="entry name" value="Neur_chan_lig-bd"/>
</dbReference>
<name>A0A0N0BKB3_9HYME</name>
<proteinExistence type="predicted"/>
<accession>A0A0N0BKB3</accession>
<dbReference type="PANTHER" id="PTHR18945">
    <property type="entry name" value="NEUROTRANSMITTER GATED ION CHANNEL"/>
    <property type="match status" value="1"/>
</dbReference>
<protein>
    <submittedName>
        <fullName evidence="5">Neuronal acetylcholine receptor subunit alpha-5</fullName>
    </submittedName>
</protein>
<feature type="transmembrane region" description="Helical" evidence="2">
    <location>
        <begin position="254"/>
        <end position="272"/>
    </location>
</feature>
<reference evidence="5 6" key="1">
    <citation type="submission" date="2015-07" db="EMBL/GenBank/DDBJ databases">
        <title>The genome of Melipona quadrifasciata.</title>
        <authorList>
            <person name="Pan H."/>
            <person name="Kapheim K."/>
        </authorList>
    </citation>
    <scope>NUCLEOTIDE SEQUENCE [LARGE SCALE GENOMIC DNA]</scope>
    <source>
        <strain evidence="5">0111107301</strain>
        <tissue evidence="5">Whole body</tissue>
    </source>
</reference>
<evidence type="ECO:0000256" key="1">
    <source>
        <dbReference type="SAM" id="MobiDB-lite"/>
    </source>
</evidence>
<feature type="transmembrane region" description="Helical" evidence="2">
    <location>
        <begin position="279"/>
        <end position="298"/>
    </location>
</feature>
<dbReference type="GO" id="GO:0005230">
    <property type="term" value="F:extracellular ligand-gated monoatomic ion channel activity"/>
    <property type="evidence" value="ECO:0007669"/>
    <property type="project" value="InterPro"/>
</dbReference>
<gene>
    <name evidence="5" type="ORF">WN51_06643</name>
</gene>
<keyword evidence="2" id="KW-0812">Transmembrane</keyword>
<dbReference type="OrthoDB" id="410315at2759"/>
<dbReference type="Pfam" id="PF02931">
    <property type="entry name" value="Neur_chan_LBD"/>
    <property type="match status" value="1"/>
</dbReference>
<feature type="signal peptide" evidence="3">
    <location>
        <begin position="1"/>
        <end position="18"/>
    </location>
</feature>
<feature type="transmembrane region" description="Helical" evidence="2">
    <location>
        <begin position="408"/>
        <end position="432"/>
    </location>
</feature>
<evidence type="ECO:0000259" key="4">
    <source>
        <dbReference type="Pfam" id="PF02931"/>
    </source>
</evidence>
<keyword evidence="6" id="KW-1185">Reference proteome</keyword>
<dbReference type="Gene3D" id="2.70.170.10">
    <property type="entry name" value="Neurotransmitter-gated ion-channel ligand-binding domain"/>
    <property type="match status" value="1"/>
</dbReference>
<dbReference type="AlphaFoldDB" id="A0A0N0BKB3"/>
<dbReference type="GO" id="GO:0004888">
    <property type="term" value="F:transmembrane signaling receptor activity"/>
    <property type="evidence" value="ECO:0007669"/>
    <property type="project" value="InterPro"/>
</dbReference>
<evidence type="ECO:0000256" key="2">
    <source>
        <dbReference type="SAM" id="Phobius"/>
    </source>
</evidence>
<keyword evidence="2" id="KW-0472">Membrane</keyword>
<feature type="region of interest" description="Disordered" evidence="1">
    <location>
        <begin position="375"/>
        <end position="399"/>
    </location>
</feature>
<dbReference type="Proteomes" id="UP000053105">
    <property type="component" value="Unassembled WGS sequence"/>
</dbReference>
<dbReference type="SUPFAM" id="SSF63712">
    <property type="entry name" value="Nicotinic receptor ligand binding domain-like"/>
    <property type="match status" value="1"/>
</dbReference>
<evidence type="ECO:0000313" key="5">
    <source>
        <dbReference type="EMBL" id="KOX80354.1"/>
    </source>
</evidence>
<keyword evidence="3" id="KW-0732">Signal</keyword>
<dbReference type="InterPro" id="IPR006201">
    <property type="entry name" value="Neur_channel"/>
</dbReference>
<evidence type="ECO:0000313" key="6">
    <source>
        <dbReference type="Proteomes" id="UP000053105"/>
    </source>
</evidence>
<keyword evidence="5" id="KW-0675">Receptor</keyword>
<keyword evidence="2" id="KW-1133">Transmembrane helix</keyword>
<dbReference type="GO" id="GO:0016020">
    <property type="term" value="C:membrane"/>
    <property type="evidence" value="ECO:0007669"/>
    <property type="project" value="InterPro"/>
</dbReference>
<dbReference type="STRING" id="166423.A0A0N0BKB3"/>
<dbReference type="EMBL" id="KQ435701">
    <property type="protein sequence ID" value="KOX80354.1"/>
    <property type="molecule type" value="Genomic_DNA"/>
</dbReference>
<sequence>MRILTVLGCFLLLGHVSATSFMEDVDFAYNCKTYITSPMVRLKRSLFCEYDYNVRPTLSHQIANNVTMQLLPKLLDFDDWNGRMTLHSWMTLVWNDAHLTWKPSDYEGVNFIHIKSNEIWVPDISVYNSGDMTFDQTGIPLTTCLIFSTGSVSCVPSVRHVAKCSTDVSSWPYDTHRCRIIFGSWSHSGEEVNFHLDKKGFQMDGFTNNSEWDFKVVNAYKVLKKYKCCPNDTYPMIVYEFTISRHYGIMHTTYITPAIAMMLLTLIVLWLDSRSTERLAIAGVNLICHMLCIFDLHWQLPHNGVNPPNILEILVLPVLYYRDSLAIAVFALVLTAVLRKMQEMSIEMPYWISTTTSFILSNRAGRFLILTDDDSKSSSGGILGGEAEDNSDLPKSATRPRESSWRHFAAIIEWLSFFVVIFTYVIILITLVPST</sequence>
<dbReference type="CDD" id="cd18989">
    <property type="entry name" value="LGIC_ECD_cation"/>
    <property type="match status" value="1"/>
</dbReference>
<organism evidence="5 6">
    <name type="scientific">Melipona quadrifasciata</name>
    <dbReference type="NCBI Taxonomy" id="166423"/>
    <lineage>
        <taxon>Eukaryota</taxon>
        <taxon>Metazoa</taxon>
        <taxon>Ecdysozoa</taxon>
        <taxon>Arthropoda</taxon>
        <taxon>Hexapoda</taxon>
        <taxon>Insecta</taxon>
        <taxon>Pterygota</taxon>
        <taxon>Neoptera</taxon>
        <taxon>Endopterygota</taxon>
        <taxon>Hymenoptera</taxon>
        <taxon>Apocrita</taxon>
        <taxon>Aculeata</taxon>
        <taxon>Apoidea</taxon>
        <taxon>Anthophila</taxon>
        <taxon>Apidae</taxon>
        <taxon>Melipona</taxon>
    </lineage>
</organism>
<dbReference type="InterPro" id="IPR036734">
    <property type="entry name" value="Neur_chan_lig-bd_sf"/>
</dbReference>
<feature type="chain" id="PRO_5005845025" evidence="3">
    <location>
        <begin position="19"/>
        <end position="435"/>
    </location>
</feature>
<feature type="domain" description="Neurotransmitter-gated ion-channel ligand-binding" evidence="4">
    <location>
        <begin position="41"/>
        <end position="246"/>
    </location>
</feature>